<dbReference type="Proteomes" id="UP001522462">
    <property type="component" value="Unassembled WGS sequence"/>
</dbReference>
<protein>
    <recommendedName>
        <fullName evidence="3">MaoC-like domain-containing protein</fullName>
    </recommendedName>
</protein>
<gene>
    <name evidence="1" type="ORF">GYN19_06945</name>
</gene>
<proteinExistence type="predicted"/>
<evidence type="ECO:0008006" key="3">
    <source>
        <dbReference type="Google" id="ProtNLM"/>
    </source>
</evidence>
<evidence type="ECO:0000313" key="1">
    <source>
        <dbReference type="EMBL" id="MCJ1977690.1"/>
    </source>
</evidence>
<dbReference type="EMBL" id="JAAEDA010000009">
    <property type="protein sequence ID" value="MCJ1977690.1"/>
    <property type="molecule type" value="Genomic_DNA"/>
</dbReference>
<dbReference type="RefSeq" id="WP_162542387.1">
    <property type="nucleotide sequence ID" value="NZ_CP017195.1"/>
</dbReference>
<evidence type="ECO:0000313" key="2">
    <source>
        <dbReference type="Proteomes" id="UP001522462"/>
    </source>
</evidence>
<name>A0ABT0AME5_9LACT</name>
<keyword evidence="2" id="KW-1185">Reference proteome</keyword>
<organism evidence="1 2">
    <name type="scientific">Pseudolactococcus paracarnosus</name>
    <dbReference type="NCBI Taxonomy" id="2749962"/>
    <lineage>
        <taxon>Bacteria</taxon>
        <taxon>Bacillati</taxon>
        <taxon>Bacillota</taxon>
        <taxon>Bacilli</taxon>
        <taxon>Lactobacillales</taxon>
        <taxon>Streptococcaceae</taxon>
        <taxon>Pseudolactococcus</taxon>
    </lineage>
</organism>
<sequence length="108" mass="12276">MPPVGAKSMLKASSLFSFSEADLAAYHLFSKDDNPVHQLGVVFGIQLMARVEGILMTLFELKERRNFSYSFLDKVWVNDPIYLKVSADQHFEVWSCDKKVGEGMIEND</sequence>
<reference evidence="1 2" key="1">
    <citation type="journal article" date="2022" name="Microbiol. Res.">
        <title>Comparative genome analysis, predicted lifestyle and antimicrobial strategies of Lactococcus carnosus and Lactococcus paracarnosus isolated from meat.</title>
        <authorList>
            <person name="Werum V."/>
            <person name="Ehrmann M."/>
            <person name="Vogel R."/>
            <person name="Hilgarth M."/>
        </authorList>
    </citation>
    <scope>NUCLEOTIDE SEQUENCE [LARGE SCALE GENOMIC DNA]</scope>
    <source>
        <strain evidence="1 2">TMW21897</strain>
    </source>
</reference>
<accession>A0ABT0AME5</accession>
<comment type="caution">
    <text evidence="1">The sequence shown here is derived from an EMBL/GenBank/DDBJ whole genome shotgun (WGS) entry which is preliminary data.</text>
</comment>